<dbReference type="EMBL" id="AP019860">
    <property type="protein sequence ID" value="BBM85890.1"/>
    <property type="molecule type" value="Genomic_DNA"/>
</dbReference>
<dbReference type="Pfam" id="PF13191">
    <property type="entry name" value="AAA_16"/>
    <property type="match status" value="1"/>
</dbReference>
<dbReference type="OrthoDB" id="9785312at2"/>
<dbReference type="PANTHER" id="PTHR16305">
    <property type="entry name" value="TESTICULAR SOLUBLE ADENYLYL CYCLASE"/>
    <property type="match status" value="1"/>
</dbReference>
<evidence type="ECO:0000313" key="5">
    <source>
        <dbReference type="Proteomes" id="UP000326354"/>
    </source>
</evidence>
<organism evidence="4 5">
    <name type="scientific">Uabimicrobium amorphum</name>
    <dbReference type="NCBI Taxonomy" id="2596890"/>
    <lineage>
        <taxon>Bacteria</taxon>
        <taxon>Pseudomonadati</taxon>
        <taxon>Planctomycetota</taxon>
        <taxon>Candidatus Uabimicrobiia</taxon>
        <taxon>Candidatus Uabimicrobiales</taxon>
        <taxon>Candidatus Uabimicrobiaceae</taxon>
        <taxon>Candidatus Uabimicrobium</taxon>
    </lineage>
</organism>
<dbReference type="PANTHER" id="PTHR16305:SF28">
    <property type="entry name" value="GUANYLATE CYCLASE DOMAIN-CONTAINING PROTEIN"/>
    <property type="match status" value="1"/>
</dbReference>
<gene>
    <name evidence="4" type="ORF">UABAM_04272</name>
</gene>
<keyword evidence="2" id="KW-0067">ATP-binding</keyword>
<evidence type="ECO:0000256" key="2">
    <source>
        <dbReference type="ARBA" id="ARBA00022840"/>
    </source>
</evidence>
<dbReference type="KEGG" id="uam:UABAM_04272"/>
<name>A0A5S9IRL9_UABAM</name>
<keyword evidence="5" id="KW-1185">Reference proteome</keyword>
<proteinExistence type="predicted"/>
<dbReference type="GO" id="GO:0004016">
    <property type="term" value="F:adenylate cyclase activity"/>
    <property type="evidence" value="ECO:0007669"/>
    <property type="project" value="TreeGrafter"/>
</dbReference>
<dbReference type="RefSeq" id="WP_151969979.1">
    <property type="nucleotide sequence ID" value="NZ_AP019860.1"/>
</dbReference>
<accession>A0A5S9IRL9</accession>
<reference evidence="4 5" key="1">
    <citation type="submission" date="2019-08" db="EMBL/GenBank/DDBJ databases">
        <title>Complete genome sequence of Candidatus Uab amorphum.</title>
        <authorList>
            <person name="Shiratori T."/>
            <person name="Suzuki S."/>
            <person name="Kakizawa Y."/>
            <person name="Ishida K."/>
        </authorList>
    </citation>
    <scope>NUCLEOTIDE SEQUENCE [LARGE SCALE GENOMIC DNA]</scope>
    <source>
        <strain evidence="4 5">SRT547</strain>
    </source>
</reference>
<evidence type="ECO:0000313" key="4">
    <source>
        <dbReference type="EMBL" id="BBM85890.1"/>
    </source>
</evidence>
<evidence type="ECO:0000259" key="3">
    <source>
        <dbReference type="Pfam" id="PF13191"/>
    </source>
</evidence>
<dbReference type="Proteomes" id="UP000326354">
    <property type="component" value="Chromosome"/>
</dbReference>
<feature type="domain" description="Orc1-like AAA ATPase" evidence="3">
    <location>
        <begin position="12"/>
        <end position="183"/>
    </location>
</feature>
<dbReference type="InterPro" id="IPR041664">
    <property type="entry name" value="AAA_16"/>
</dbReference>
<sequence length="897" mass="103383">MDLQKIIFGLTLLGRDAEQREVVERIKSLSQGQGGVLLVEGSSQYGQKNIVRNMVTNSGLPYFLGYGSRIPVPYDVFRFSFSKIFEDFAAHREQNLQGINKLEKAIYKGIIGKTTRRFARSNLSLEPKSQTDLHITFSRHLLNEDLPAIFYCEDLQWAETSSLELLLFLIKSAMSTSAPILFILQYDLEDKGMVTPFALRQRNVSIMQQLKAMKSGIKRRTGLRPKEFVGQLQDLEYTQKLVLQPVSEKEIERVFKKILGYKLLSSTYVNALCYLAQGSGFFVGELLLYLSRNVLEFRSQKWQLKYDEHQIKLFDDIDYFTLANLEDLGEEVFQELQRAALLHYPISKKDWAESSSLSSENFKNAAANAVKYGILKQIADGYYVFNNDYTKYTLIASCSSEEERHLHTNIAASLTESHPAYVHLFHWKNSEKPEMSLDHMVRAGIENEKMMAYENAYFLYEEGAKLFPEAREMFLEISKDMLECSKDKEKKKDKDFLEPLLALVKLYRIAGLIEATPLLSDEDIALWKKIIYDYSPDKTFPDFAWLLLFLLKSYTASVKTYFKPEVEKLALLLIRELCPGKDHQTKTIFLQALVSFSQNDEQRNRLAVNIEKWGSLQAKQGNLLDAAVKYLDSYYVYLSCKDYFNCARALHLTIKLCQENIHNNHLMPLLQVEALRLLACNYQSWSHEEQKKEQEIQDEFAPKKHLNYALQSVAAFLDSARFGLERYKCPWLTIYGLQRAYNFSEEMYVENDLVKELLDQAKNEWEIIADESYDKSAVIIANSSDVGAACVIGEAVLREGVSVDIDVECCNDLEKAVEKMSQNDISFLLLQPHSKFSFMSTAEVMHIIASYQEEKPSGWFIREHGDHIQFIVWETTSSKLLATCLKFLDEKIVRSYV</sequence>
<evidence type="ECO:0000256" key="1">
    <source>
        <dbReference type="ARBA" id="ARBA00022741"/>
    </source>
</evidence>
<dbReference type="AlphaFoldDB" id="A0A5S9IRL9"/>
<dbReference type="GO" id="GO:0005524">
    <property type="term" value="F:ATP binding"/>
    <property type="evidence" value="ECO:0007669"/>
    <property type="project" value="UniProtKB-KW"/>
</dbReference>
<keyword evidence="1" id="KW-0547">Nucleotide-binding</keyword>
<protein>
    <recommendedName>
        <fullName evidence="3">Orc1-like AAA ATPase domain-containing protein</fullName>
    </recommendedName>
</protein>
<dbReference type="GO" id="GO:0005737">
    <property type="term" value="C:cytoplasm"/>
    <property type="evidence" value="ECO:0007669"/>
    <property type="project" value="TreeGrafter"/>
</dbReference>